<dbReference type="AlphaFoldDB" id="A0A4Q4Z7M9"/>
<sequence length="234" mass="25826">MSTPVVVHLGSRELTGVARNGEAWAAAARRVAASATGDPVARDLSGEVKHFAIDHDLTVALRPMTRGDLPTVARWRQAPHVHRWWQADGDPTEENVTTQYGPDIDGMTPTRIWVAEVNGRSIGFVQDYRLADYPEYALLTPVPGAIGVDYAIGDEQWLGRGLGTRILWAWTLRSRHRFADATAYFAAPDHRNEASLRVLDKTGFVRGTWFDEPQSDGSTDTVIGCTFDVRTILG</sequence>
<comment type="caution">
    <text evidence="3">The sequence shown here is derived from an EMBL/GenBank/DDBJ whole genome shotgun (WGS) entry which is preliminary data.</text>
</comment>
<dbReference type="OrthoDB" id="9814648at2"/>
<proteinExistence type="predicted"/>
<dbReference type="SUPFAM" id="SSF55729">
    <property type="entry name" value="Acyl-CoA N-acyltransferases (Nat)"/>
    <property type="match status" value="1"/>
</dbReference>
<dbReference type="Gene3D" id="3.40.630.30">
    <property type="match status" value="1"/>
</dbReference>
<evidence type="ECO:0000313" key="4">
    <source>
        <dbReference type="Proteomes" id="UP000295198"/>
    </source>
</evidence>
<evidence type="ECO:0000259" key="2">
    <source>
        <dbReference type="PROSITE" id="PS51186"/>
    </source>
</evidence>
<dbReference type="GO" id="GO:0046677">
    <property type="term" value="P:response to antibiotic"/>
    <property type="evidence" value="ECO:0007669"/>
    <property type="project" value="UniProtKB-KW"/>
</dbReference>
<dbReference type="EMBL" id="SDKM01000038">
    <property type="protein sequence ID" value="RYP83066.1"/>
    <property type="molecule type" value="Genomic_DNA"/>
</dbReference>
<dbReference type="GO" id="GO:0016410">
    <property type="term" value="F:N-acyltransferase activity"/>
    <property type="evidence" value="ECO:0007669"/>
    <property type="project" value="TreeGrafter"/>
</dbReference>
<dbReference type="Pfam" id="PF13523">
    <property type="entry name" value="Acetyltransf_8"/>
    <property type="match status" value="1"/>
</dbReference>
<dbReference type="RefSeq" id="WP_134720100.1">
    <property type="nucleotide sequence ID" value="NZ_SDKM01000038.1"/>
</dbReference>
<reference evidence="3 4" key="1">
    <citation type="submission" date="2019-01" db="EMBL/GenBank/DDBJ databases">
        <title>Nocardioides guangzhouensis sp. nov., an actinobacterium isolated from soil.</title>
        <authorList>
            <person name="Fu Y."/>
            <person name="Cai Y."/>
            <person name="Lin Z."/>
            <person name="Chen P."/>
        </authorList>
    </citation>
    <scope>NUCLEOTIDE SEQUENCE [LARGE SCALE GENOMIC DNA]</scope>
    <source>
        <strain evidence="3 4">130</strain>
    </source>
</reference>
<organism evidence="3 4">
    <name type="scientific">Nocardioides guangzhouensis</name>
    <dbReference type="NCBI Taxonomy" id="2497878"/>
    <lineage>
        <taxon>Bacteria</taxon>
        <taxon>Bacillati</taxon>
        <taxon>Actinomycetota</taxon>
        <taxon>Actinomycetes</taxon>
        <taxon>Propionibacteriales</taxon>
        <taxon>Nocardioidaceae</taxon>
        <taxon>Nocardioides</taxon>
    </lineage>
</organism>
<dbReference type="PANTHER" id="PTHR31438">
    <property type="entry name" value="LYSINE N-ACYLTRANSFERASE C17G9.06C-RELATED"/>
    <property type="match status" value="1"/>
</dbReference>
<keyword evidence="4" id="KW-1185">Reference proteome</keyword>
<dbReference type="PANTHER" id="PTHR31438:SF1">
    <property type="entry name" value="LYSINE N-ACYLTRANSFERASE C17G9.06C-RELATED"/>
    <property type="match status" value="1"/>
</dbReference>
<evidence type="ECO:0000313" key="3">
    <source>
        <dbReference type="EMBL" id="RYP83066.1"/>
    </source>
</evidence>
<dbReference type="PROSITE" id="PS51186">
    <property type="entry name" value="GNAT"/>
    <property type="match status" value="1"/>
</dbReference>
<accession>A0A4Q4Z7M9</accession>
<evidence type="ECO:0000256" key="1">
    <source>
        <dbReference type="ARBA" id="ARBA00023251"/>
    </source>
</evidence>
<protein>
    <submittedName>
        <fullName evidence="3">GNAT family N-acetyltransferase</fullName>
    </submittedName>
</protein>
<feature type="domain" description="N-acetyltransferase" evidence="2">
    <location>
        <begin position="59"/>
        <end position="228"/>
    </location>
</feature>
<dbReference type="Proteomes" id="UP000295198">
    <property type="component" value="Unassembled WGS sequence"/>
</dbReference>
<keyword evidence="1" id="KW-0046">Antibiotic resistance</keyword>
<keyword evidence="3" id="KW-0808">Transferase</keyword>
<name>A0A4Q4Z7M9_9ACTN</name>
<dbReference type="InterPro" id="IPR016181">
    <property type="entry name" value="Acyl_CoA_acyltransferase"/>
</dbReference>
<dbReference type="InterPro" id="IPR000182">
    <property type="entry name" value="GNAT_dom"/>
</dbReference>
<gene>
    <name evidence="3" type="ORF">EKO23_20275</name>
</gene>